<protein>
    <submittedName>
        <fullName evidence="2">Uncharacterized protein</fullName>
    </submittedName>
</protein>
<dbReference type="InterPro" id="IPR005071">
    <property type="entry name" value="Glycoprotein"/>
</dbReference>
<dbReference type="PANTHER" id="PTHR21733">
    <property type="entry name" value="CUB_2 DOMAIN-CONTAINING PROTEIN-RELATED-RELATED"/>
    <property type="match status" value="1"/>
</dbReference>
<name>G0M9J0_CAEBE</name>
<dbReference type="GO" id="GO:0045087">
    <property type="term" value="P:innate immune response"/>
    <property type="evidence" value="ECO:0007669"/>
    <property type="project" value="TreeGrafter"/>
</dbReference>
<evidence type="ECO:0000313" key="2">
    <source>
        <dbReference type="EMBL" id="EGT30886.1"/>
    </source>
</evidence>
<gene>
    <name evidence="2" type="ORF">CAEBREN_08770</name>
</gene>
<evidence type="ECO:0000256" key="1">
    <source>
        <dbReference type="SAM" id="SignalP"/>
    </source>
</evidence>
<evidence type="ECO:0000313" key="3">
    <source>
        <dbReference type="Proteomes" id="UP000008068"/>
    </source>
</evidence>
<feature type="chain" id="PRO_5003403203" evidence="1">
    <location>
        <begin position="18"/>
        <end position="405"/>
    </location>
</feature>
<dbReference type="EMBL" id="GL379787">
    <property type="protein sequence ID" value="EGT30886.1"/>
    <property type="molecule type" value="Genomic_DNA"/>
</dbReference>
<organism evidence="3">
    <name type="scientific">Caenorhabditis brenneri</name>
    <name type="common">Nematode worm</name>
    <dbReference type="NCBI Taxonomy" id="135651"/>
    <lineage>
        <taxon>Eukaryota</taxon>
        <taxon>Metazoa</taxon>
        <taxon>Ecdysozoa</taxon>
        <taxon>Nematoda</taxon>
        <taxon>Chromadorea</taxon>
        <taxon>Rhabditida</taxon>
        <taxon>Rhabditina</taxon>
        <taxon>Rhabditomorpha</taxon>
        <taxon>Rhabditoidea</taxon>
        <taxon>Rhabditidae</taxon>
        <taxon>Peloderinae</taxon>
        <taxon>Caenorhabditis</taxon>
    </lineage>
</organism>
<feature type="signal peptide" evidence="1">
    <location>
        <begin position="1"/>
        <end position="17"/>
    </location>
</feature>
<proteinExistence type="predicted"/>
<dbReference type="HOGENOM" id="CLU_040349_1_0_1"/>
<dbReference type="Proteomes" id="UP000008068">
    <property type="component" value="Unassembled WGS sequence"/>
</dbReference>
<reference evidence="3" key="1">
    <citation type="submission" date="2011-07" db="EMBL/GenBank/DDBJ databases">
        <authorList>
            <consortium name="Caenorhabditis brenneri Sequencing and Analysis Consortium"/>
            <person name="Wilson R.K."/>
        </authorList>
    </citation>
    <scope>NUCLEOTIDE SEQUENCE [LARGE SCALE GENOMIC DNA]</scope>
    <source>
        <strain evidence="3">PB2801</strain>
    </source>
</reference>
<sequence>MLKIVLCCLAVIQYSDASLVVNLESYSSSVATKINNVLDGSELYLASSDSLDALAKITVTSNGQTKTLTQLLNDVDANGYLSGFPVNSDLTIATTNSGQVTDLLNGYMFISSPDMVKDPNFLVYMLSGQGKTIDRADNLETTLVILNTRVEKSANDPDFKPFYSTTLEKINQSKSSVLYFYQGVPGDGYTNPFYKERKEMFQNPIELYPSGNPTRDTVFFNTIEPIQYTLRTWYIRAVGGGVSFDISQKWKDTKTIQTTNETTTGFIMSQHNTYTYDVMYKNTPGHDGISGYMVSTSDMASDMNVTQCNGINCESFSFLKTEPVSAVFVEYWRNDTKLQVDVAPIADFGNFYLQFYRIERGVSTGEVASSTVAPGTSTKAPETTTKSVAGLSVIGVMVVMIKSLL</sequence>
<dbReference type="eggNOG" id="ENOG502TFGP">
    <property type="taxonomic scope" value="Eukaryota"/>
</dbReference>
<dbReference type="GO" id="GO:0045121">
    <property type="term" value="C:membrane raft"/>
    <property type="evidence" value="ECO:0007669"/>
    <property type="project" value="TreeGrafter"/>
</dbReference>
<keyword evidence="1" id="KW-0732">Signal</keyword>
<dbReference type="Pfam" id="PF03409">
    <property type="entry name" value="Glycoprotein"/>
    <property type="match status" value="1"/>
</dbReference>
<dbReference type="FunCoup" id="G0M9J0">
    <property type="interactions" value="1133"/>
</dbReference>
<dbReference type="AlphaFoldDB" id="G0M9J0"/>
<dbReference type="OrthoDB" id="5817365at2759"/>
<keyword evidence="3" id="KW-1185">Reference proteome</keyword>
<dbReference type="InParanoid" id="G0M9J0"/>
<accession>G0M9J0</accession>
<dbReference type="PANTHER" id="PTHR21733:SF5">
    <property type="entry name" value="AMINE OXIDASE-RELATED"/>
    <property type="match status" value="1"/>
</dbReference>